<dbReference type="GO" id="GO:0008235">
    <property type="term" value="F:metalloexopeptidase activity"/>
    <property type="evidence" value="ECO:0007669"/>
    <property type="project" value="TreeGrafter"/>
</dbReference>
<feature type="domain" description="MPN" evidence="6">
    <location>
        <begin position="1"/>
        <end position="140"/>
    </location>
</feature>
<dbReference type="PANTHER" id="PTHR34858:SF1">
    <property type="entry name" value="CYSO-CYSTEINE PEPTIDASE"/>
    <property type="match status" value="1"/>
</dbReference>
<dbReference type="PROSITE" id="PS50249">
    <property type="entry name" value="MPN"/>
    <property type="match status" value="1"/>
</dbReference>
<evidence type="ECO:0000256" key="1">
    <source>
        <dbReference type="ARBA" id="ARBA00022670"/>
    </source>
</evidence>
<evidence type="ECO:0000256" key="5">
    <source>
        <dbReference type="ARBA" id="ARBA00023049"/>
    </source>
</evidence>
<dbReference type="Pfam" id="PF14464">
    <property type="entry name" value="Prok-JAB"/>
    <property type="match status" value="1"/>
</dbReference>
<gene>
    <name evidence="7" type="ORF">MBAV_001572</name>
</gene>
<dbReference type="InterPro" id="IPR037518">
    <property type="entry name" value="MPN"/>
</dbReference>
<dbReference type="SMART" id="SM00232">
    <property type="entry name" value="JAB_MPN"/>
    <property type="match status" value="1"/>
</dbReference>
<proteinExistence type="predicted"/>
<evidence type="ECO:0000313" key="8">
    <source>
        <dbReference type="Proteomes" id="UP000033423"/>
    </source>
</evidence>
<sequence length="151" mass="17241">MKLNKETLRFIYNHAIQTYPDECCGIVTGKAEQQVAHACQNIQDLLHQQDPLRYPRTARIAYTIDPKEADRIISQALQNAQDVMAFYHSHPDHDAYFSEEDVAAQTVFGEPQWPQALQVVVSVKLGLINALKCYKWNDVSQKFKEADSCTD</sequence>
<dbReference type="SUPFAM" id="SSF102712">
    <property type="entry name" value="JAB1/MPN domain"/>
    <property type="match status" value="1"/>
</dbReference>
<organism evidence="7 8">
    <name type="scientific">Candidatus Magnetobacterium bavaricum</name>
    <dbReference type="NCBI Taxonomy" id="29290"/>
    <lineage>
        <taxon>Bacteria</taxon>
        <taxon>Pseudomonadati</taxon>
        <taxon>Nitrospirota</taxon>
        <taxon>Thermodesulfovibrionia</taxon>
        <taxon>Thermodesulfovibrionales</taxon>
        <taxon>Candidatus Magnetobacteriaceae</taxon>
        <taxon>Candidatus Magnetobacterium</taxon>
    </lineage>
</organism>
<keyword evidence="4" id="KW-0862">Zinc</keyword>
<evidence type="ECO:0000259" key="6">
    <source>
        <dbReference type="PROSITE" id="PS50249"/>
    </source>
</evidence>
<evidence type="ECO:0000256" key="4">
    <source>
        <dbReference type="ARBA" id="ARBA00022833"/>
    </source>
</evidence>
<comment type="caution">
    <text evidence="7">The sequence shown here is derived from an EMBL/GenBank/DDBJ whole genome shotgun (WGS) entry which is preliminary data.</text>
</comment>
<dbReference type="AlphaFoldDB" id="A0A0F3GWE5"/>
<keyword evidence="3" id="KW-0378">Hydrolase</keyword>
<dbReference type="CDD" id="cd08070">
    <property type="entry name" value="MPN_like"/>
    <property type="match status" value="1"/>
</dbReference>
<dbReference type="PANTHER" id="PTHR34858">
    <property type="entry name" value="CYSO-CYSTEINE PEPTIDASE"/>
    <property type="match status" value="1"/>
</dbReference>
<keyword evidence="2" id="KW-0479">Metal-binding</keyword>
<reference evidence="7 8" key="1">
    <citation type="submission" date="2015-02" db="EMBL/GenBank/DDBJ databases">
        <title>Single-cell genomics of uncultivated deep-branching MTB reveals a conserved set of magnetosome genes.</title>
        <authorList>
            <person name="Kolinko S."/>
            <person name="Richter M."/>
            <person name="Glockner F.O."/>
            <person name="Brachmann A."/>
            <person name="Schuler D."/>
        </authorList>
    </citation>
    <scope>NUCLEOTIDE SEQUENCE [LARGE SCALE GENOMIC DNA]</scope>
    <source>
        <strain evidence="7">TM-1</strain>
    </source>
</reference>
<evidence type="ECO:0000313" key="7">
    <source>
        <dbReference type="EMBL" id="KJU86215.1"/>
    </source>
</evidence>
<keyword evidence="8" id="KW-1185">Reference proteome</keyword>
<dbReference type="GO" id="GO:0006508">
    <property type="term" value="P:proteolysis"/>
    <property type="evidence" value="ECO:0007669"/>
    <property type="project" value="UniProtKB-KW"/>
</dbReference>
<name>A0A0F3GWE5_9BACT</name>
<dbReference type="InterPro" id="IPR028090">
    <property type="entry name" value="JAB_dom_prok"/>
</dbReference>
<protein>
    <submittedName>
        <fullName evidence="7">Mov34/MPN/PAD-1 family protein</fullName>
    </submittedName>
</protein>
<dbReference type="GO" id="GO:0008270">
    <property type="term" value="F:zinc ion binding"/>
    <property type="evidence" value="ECO:0007669"/>
    <property type="project" value="TreeGrafter"/>
</dbReference>
<dbReference type="InterPro" id="IPR051929">
    <property type="entry name" value="VirAsm_ModProt"/>
</dbReference>
<keyword evidence="1" id="KW-0645">Protease</keyword>
<dbReference type="InterPro" id="IPR000555">
    <property type="entry name" value="JAMM/MPN+_dom"/>
</dbReference>
<accession>A0A0F3GWE5</accession>
<evidence type="ECO:0000256" key="3">
    <source>
        <dbReference type="ARBA" id="ARBA00022801"/>
    </source>
</evidence>
<dbReference type="EMBL" id="LACI01000682">
    <property type="protein sequence ID" value="KJU86215.1"/>
    <property type="molecule type" value="Genomic_DNA"/>
</dbReference>
<evidence type="ECO:0000256" key="2">
    <source>
        <dbReference type="ARBA" id="ARBA00022723"/>
    </source>
</evidence>
<keyword evidence="5" id="KW-0482">Metalloprotease</keyword>
<dbReference type="Gene3D" id="3.40.140.10">
    <property type="entry name" value="Cytidine Deaminase, domain 2"/>
    <property type="match status" value="1"/>
</dbReference>
<dbReference type="Proteomes" id="UP000033423">
    <property type="component" value="Unassembled WGS sequence"/>
</dbReference>